<reference evidence="8 9" key="1">
    <citation type="submission" date="2016-06" db="EMBL/GenBank/DDBJ databases">
        <title>Living apart together: crosstalk between the core and supernumerary genomes in a fungal plant pathogen.</title>
        <authorList>
            <person name="Vanheule A."/>
            <person name="Audenaert K."/>
            <person name="Warris S."/>
            <person name="Van De Geest H."/>
            <person name="Schijlen E."/>
            <person name="Hofte M."/>
            <person name="De Saeger S."/>
            <person name="Haesaert G."/>
            <person name="Waalwijk C."/>
            <person name="Van Der Lee T."/>
        </authorList>
    </citation>
    <scope>NUCLEOTIDE SEQUENCE [LARGE SCALE GENOMIC DNA]</scope>
    <source>
        <strain evidence="8 9">2516</strain>
    </source>
</reference>
<name>A0A1B8A834_FUSPO</name>
<dbReference type="AlphaFoldDB" id="A0A1B8A834"/>
<dbReference type="InterPro" id="IPR052035">
    <property type="entry name" value="ZnF_BED_domain_contain"/>
</dbReference>
<accession>A0A1B8A834</accession>
<keyword evidence="9" id="KW-1185">Reference proteome</keyword>
<comment type="subcellular location">
    <subcellularLocation>
        <location evidence="1">Nucleus</location>
    </subcellularLocation>
</comment>
<protein>
    <recommendedName>
        <fullName evidence="7">HAT C-terminal dimerisation domain-containing protein</fullName>
    </recommendedName>
</protein>
<evidence type="ECO:0000313" key="9">
    <source>
        <dbReference type="Proteomes" id="UP000091967"/>
    </source>
</evidence>
<dbReference type="GO" id="GO:0046983">
    <property type="term" value="F:protein dimerization activity"/>
    <property type="evidence" value="ECO:0007669"/>
    <property type="project" value="InterPro"/>
</dbReference>
<keyword evidence="3" id="KW-0863">Zinc-finger</keyword>
<evidence type="ECO:0000313" key="8">
    <source>
        <dbReference type="EMBL" id="OBS16615.1"/>
    </source>
</evidence>
<dbReference type="Pfam" id="PF05699">
    <property type="entry name" value="Dimer_Tnp_hAT"/>
    <property type="match status" value="1"/>
</dbReference>
<proteinExistence type="predicted"/>
<feature type="region of interest" description="Disordered" evidence="6">
    <location>
        <begin position="794"/>
        <end position="832"/>
    </location>
</feature>
<evidence type="ECO:0000256" key="2">
    <source>
        <dbReference type="ARBA" id="ARBA00022723"/>
    </source>
</evidence>
<evidence type="ECO:0000256" key="1">
    <source>
        <dbReference type="ARBA" id="ARBA00004123"/>
    </source>
</evidence>
<evidence type="ECO:0000256" key="6">
    <source>
        <dbReference type="SAM" id="MobiDB-lite"/>
    </source>
</evidence>
<evidence type="ECO:0000256" key="3">
    <source>
        <dbReference type="ARBA" id="ARBA00022771"/>
    </source>
</evidence>
<keyword evidence="4" id="KW-0862">Zinc</keyword>
<feature type="compositionally biased region" description="Basic and acidic residues" evidence="6">
    <location>
        <begin position="805"/>
        <end position="818"/>
    </location>
</feature>
<dbReference type="Proteomes" id="UP000091967">
    <property type="component" value="Unassembled WGS sequence"/>
</dbReference>
<dbReference type="GO" id="GO:0005634">
    <property type="term" value="C:nucleus"/>
    <property type="evidence" value="ECO:0007669"/>
    <property type="project" value="UniProtKB-SubCell"/>
</dbReference>
<gene>
    <name evidence="8" type="ORF">FPOA_27277</name>
</gene>
<dbReference type="GO" id="GO:0008270">
    <property type="term" value="F:zinc ion binding"/>
    <property type="evidence" value="ECO:0007669"/>
    <property type="project" value="UniProtKB-KW"/>
</dbReference>
<dbReference type="PANTHER" id="PTHR46481">
    <property type="entry name" value="ZINC FINGER BED DOMAIN-CONTAINING PROTEIN 4"/>
    <property type="match status" value="1"/>
</dbReference>
<dbReference type="PANTHER" id="PTHR46481:SF10">
    <property type="entry name" value="ZINC FINGER BED DOMAIN-CONTAINING PROTEIN 39"/>
    <property type="match status" value="1"/>
</dbReference>
<dbReference type="EMBL" id="LYXU01000077">
    <property type="protein sequence ID" value="OBS16615.1"/>
    <property type="molecule type" value="Genomic_DNA"/>
</dbReference>
<sequence length="832" mass="96473">MADPLEDKVVETSPPILSPPTLLADAQQLQEERLFRHFRGWLFSERAKDTSSWTWDYGYDIQRAHERRWVCKLCIHQRVPQPKNFTHTGLQNASKHLFKEHHIRALEGKTKSSTQLKAESVEKQHRSIADTLTLDPEKPREQAMANSFVKNFDRDHFQRMVMQWIVKSNLSFLTVEDEDLRAIFDYLSPSVSIRGGHLSADTLRTRIITEYQRHRHTVIDVLRQSPGLIHISFDGWTSGNRHTLYGIACFFRDEHNKPRKIVLGVPEVSVRHSGSNIAAQVLDILTAYQITEKIGYFTLDNAENNDTATGAIGRELGFTGASRRGRCFGHTVNLSAKALLFGKNASAFEEQLSGASVLPEEDWESWRSKGPVGKLHNLVYDIFRSNRLMYLLRDLQQDAISKASSLRERSRKPLTVVRDNNTRWLSQLYMIRRALKIRPYLILLVVKYKQEWEDENRSKRTGQVRKSAKLPRICEEENKLTDSDWEALQCLEEILTHYENVARALEGDGQVRKRRRGFLGSYGNIWDVILGFEELLSKLEQYKLLAAGFPDAEQFRIGINLAWDKLEKYYSALDETPIYYAGLALHPAYKWAYFEHTWDTHPEWVDKAKEIVYRVWRTEYANSDILSQADESDDQRPAKRRKFFSPFEANSRHMPARYDSSDDEAVKGDEYETWQGSREASDRRVRDPITYWHERRLKYPRLSRMALDFLTIQPMSAECERLFSAAGRMAVPSRSLLDAQIISICQVSRSWYRAGIVKELDPMLISWREEEQIYEGLGMSDGELAEQATAWLRAQGDEGESEGSTIHDQERKSRERSVRQTNRQLHPPKALV</sequence>
<dbReference type="InterPro" id="IPR012337">
    <property type="entry name" value="RNaseH-like_sf"/>
</dbReference>
<evidence type="ECO:0000259" key="7">
    <source>
        <dbReference type="Pfam" id="PF05699"/>
    </source>
</evidence>
<keyword evidence="5" id="KW-0539">Nucleus</keyword>
<dbReference type="InterPro" id="IPR008906">
    <property type="entry name" value="HATC_C_dom"/>
</dbReference>
<keyword evidence="2" id="KW-0479">Metal-binding</keyword>
<feature type="domain" description="HAT C-terminal dimerisation" evidence="7">
    <location>
        <begin position="686"/>
        <end position="751"/>
    </location>
</feature>
<evidence type="ECO:0000256" key="5">
    <source>
        <dbReference type="ARBA" id="ARBA00023242"/>
    </source>
</evidence>
<evidence type="ECO:0000256" key="4">
    <source>
        <dbReference type="ARBA" id="ARBA00022833"/>
    </source>
</evidence>
<comment type="caution">
    <text evidence="8">The sequence shown here is derived from an EMBL/GenBank/DDBJ whole genome shotgun (WGS) entry which is preliminary data.</text>
</comment>
<organism evidence="8 9">
    <name type="scientific">Fusarium poae</name>
    <dbReference type="NCBI Taxonomy" id="36050"/>
    <lineage>
        <taxon>Eukaryota</taxon>
        <taxon>Fungi</taxon>
        <taxon>Dikarya</taxon>
        <taxon>Ascomycota</taxon>
        <taxon>Pezizomycotina</taxon>
        <taxon>Sordariomycetes</taxon>
        <taxon>Hypocreomycetidae</taxon>
        <taxon>Hypocreales</taxon>
        <taxon>Nectriaceae</taxon>
        <taxon>Fusarium</taxon>
    </lineage>
</organism>
<dbReference type="SUPFAM" id="SSF53098">
    <property type="entry name" value="Ribonuclease H-like"/>
    <property type="match status" value="1"/>
</dbReference>